<proteinExistence type="predicted"/>
<sequence>MRSFLALTLLAISTLIGCQRDSDSQPEPVQYIVPAEVEPFIQVFRDEAQKRNNAVSTTNLIITFGTTQSGDVCGQCLLQSGKTPRITLNNDAFCWQQASQYERECLIFHELGHCLLKREHKINRFPHGAFVSLMNPDNVDVYATCRYPIGGDECDKRPRRDYYIDELFDPSTPTPAWGK</sequence>
<dbReference type="PROSITE" id="PS51257">
    <property type="entry name" value="PROKAR_LIPOPROTEIN"/>
    <property type="match status" value="1"/>
</dbReference>
<keyword evidence="2" id="KW-1185">Reference proteome</keyword>
<dbReference type="RefSeq" id="WP_093832117.1">
    <property type="nucleotide sequence ID" value="NZ_FOLQ01000016.1"/>
</dbReference>
<dbReference type="OrthoDB" id="5295861at2"/>
<dbReference type="STRING" id="662367.SAMN05216167_11637"/>
<dbReference type="AlphaFoldDB" id="A0A1I2BX97"/>
<organism evidence="1 2">
    <name type="scientific">Spirosoma endophyticum</name>
    <dbReference type="NCBI Taxonomy" id="662367"/>
    <lineage>
        <taxon>Bacteria</taxon>
        <taxon>Pseudomonadati</taxon>
        <taxon>Bacteroidota</taxon>
        <taxon>Cytophagia</taxon>
        <taxon>Cytophagales</taxon>
        <taxon>Cytophagaceae</taxon>
        <taxon>Spirosoma</taxon>
    </lineage>
</organism>
<reference evidence="1 2" key="1">
    <citation type="submission" date="2016-10" db="EMBL/GenBank/DDBJ databases">
        <authorList>
            <person name="de Groot N.N."/>
        </authorList>
    </citation>
    <scope>NUCLEOTIDE SEQUENCE [LARGE SCALE GENOMIC DNA]</scope>
    <source>
        <strain evidence="1 2">DSM 26130</strain>
    </source>
</reference>
<protein>
    <submittedName>
        <fullName evidence="1">Uncharacterized protein</fullName>
    </submittedName>
</protein>
<name>A0A1I2BX97_9BACT</name>
<evidence type="ECO:0000313" key="1">
    <source>
        <dbReference type="EMBL" id="SFE60721.1"/>
    </source>
</evidence>
<evidence type="ECO:0000313" key="2">
    <source>
        <dbReference type="Proteomes" id="UP000198598"/>
    </source>
</evidence>
<dbReference type="Proteomes" id="UP000198598">
    <property type="component" value="Unassembled WGS sequence"/>
</dbReference>
<accession>A0A1I2BX97</accession>
<gene>
    <name evidence="1" type="ORF">SAMN05216167_11637</name>
</gene>
<dbReference type="EMBL" id="FOLQ01000016">
    <property type="protein sequence ID" value="SFE60721.1"/>
    <property type="molecule type" value="Genomic_DNA"/>
</dbReference>